<dbReference type="NCBIfam" id="TIGR01703">
    <property type="entry name" value="hybrid_clust"/>
    <property type="match status" value="1"/>
</dbReference>
<feature type="binding site" evidence="7">
    <location>
        <position position="376"/>
    </location>
    <ligand>
        <name>hybrid [4Fe-2O-2S] cluster</name>
        <dbReference type="ChEBI" id="CHEBI:60519"/>
    </ligand>
</feature>
<keyword evidence="1 7" id="KW-0004">4Fe-4S</keyword>
<evidence type="ECO:0000256" key="6">
    <source>
        <dbReference type="ARBA" id="ARBA00023014"/>
    </source>
</evidence>
<dbReference type="GO" id="GO:0050418">
    <property type="term" value="F:hydroxylamine reductase activity"/>
    <property type="evidence" value="ECO:0007669"/>
    <property type="project" value="UniProtKB-UniRule"/>
</dbReference>
<feature type="binding site" evidence="7">
    <location>
        <position position="3"/>
    </location>
    <ligand>
        <name>[4Fe-4S] cluster</name>
        <dbReference type="ChEBI" id="CHEBI:49883"/>
    </ligand>
</feature>
<evidence type="ECO:0000256" key="4">
    <source>
        <dbReference type="ARBA" id="ARBA00023002"/>
    </source>
</evidence>
<name>A0A2R4X0C6_9EURY</name>
<dbReference type="GO" id="GO:0046872">
    <property type="term" value="F:metal ion binding"/>
    <property type="evidence" value="ECO:0007669"/>
    <property type="project" value="UniProtKB-KW"/>
</dbReference>
<dbReference type="Pfam" id="PF03063">
    <property type="entry name" value="Prismane"/>
    <property type="match status" value="1"/>
</dbReference>
<comment type="subcellular location">
    <subcellularLocation>
        <location evidence="7">Cytoplasm</location>
    </subcellularLocation>
</comment>
<accession>A0A2R4X0C6</accession>
<dbReference type="SUPFAM" id="SSF56821">
    <property type="entry name" value="Prismane protein-like"/>
    <property type="match status" value="1"/>
</dbReference>
<evidence type="ECO:0000256" key="2">
    <source>
        <dbReference type="ARBA" id="ARBA00022490"/>
    </source>
</evidence>
<dbReference type="EMBL" id="CP028858">
    <property type="protein sequence ID" value="AWB27250.1"/>
    <property type="molecule type" value="Genomic_DNA"/>
</dbReference>
<feature type="binding site" evidence="7">
    <location>
        <position position="128"/>
    </location>
    <ligand>
        <name>hybrid [4Fe-2O-2S] cluster</name>
        <dbReference type="ChEBI" id="CHEBI:60519"/>
    </ligand>
</feature>
<dbReference type="Proteomes" id="UP000244727">
    <property type="component" value="Chromosome"/>
</dbReference>
<dbReference type="RefSeq" id="WP_108381619.1">
    <property type="nucleotide sequence ID" value="NZ_CP028858.1"/>
</dbReference>
<dbReference type="HAMAP" id="MF_00069">
    <property type="entry name" value="Hydroxylam_reduct"/>
    <property type="match status" value="1"/>
</dbReference>
<dbReference type="InterPro" id="IPR016099">
    <property type="entry name" value="Prismane-like_a/b-sand"/>
</dbReference>
<feature type="binding site" evidence="7">
    <location>
        <position position="196"/>
    </location>
    <ligand>
        <name>hybrid [4Fe-2O-2S] cluster</name>
        <dbReference type="ChEBI" id="CHEBI:60519"/>
    </ligand>
</feature>
<dbReference type="Gene3D" id="3.40.50.2030">
    <property type="match status" value="2"/>
</dbReference>
<sequence length="442" mass="47757">MHCTQCEQTLDDGCREVGVCGKDPDLEALQQTLIHGAKGISAYATHARDLGYSDPDVDAAVQEALYTTLTNVNFDAEDTLGRALDLGGAAIDAMELLDTAHTETLGTPEPAEVPENDVEGNAILVTGHDMYALKGLLEQSADEDVTVYTHSEMLPAHGYPELAAHDHLKGNVGEAWYDQRQLFQEFPGPIIGTSNCLMPPVADYVDRFYTTSVTGLTEGTEIVDDDYSPVIEQAKELGPVPAEEWNSSETLTTGFYHETVLDLAPQIVEAIEDGKLSDFFVIAGCDGPTGGRDYYREMAKSVPEDAIVLTTGCGKYRFNDLDFGTVPGTDLPRFIDLGQCNDSISTVKIAMGLADALDCEVNDLPVHIVLSWFEQKAVAVLLGLFHLGIQDVRIGPSAPEWLTPAVIETLNEEFNLQLIDEVDSDLETMLGRPLDGGAAAGD</sequence>
<reference evidence="8 9" key="1">
    <citation type="submission" date="2018-04" db="EMBL/GenBank/DDBJ databases">
        <title>Halococcoides cellulosivorans gen. nov., sp. nov., an extremely halophilic cellulose-utilizing haloarchaeon from hypersaline lakes.</title>
        <authorList>
            <person name="Sorokin D.Y."/>
            <person name="Toshchakov S.V."/>
            <person name="Samarov N.I."/>
            <person name="Korzhenkov A."/>
            <person name="Kublanov I.V."/>
        </authorList>
    </citation>
    <scope>NUCLEOTIDE SEQUENCE [LARGE SCALE GENOMIC DNA]</scope>
    <source>
        <strain evidence="8 9">HArcel1</strain>
    </source>
</reference>
<feature type="binding site" description="via persulfide group" evidence="7">
    <location>
        <position position="285"/>
    </location>
    <ligand>
        <name>hybrid [4Fe-2O-2S] cluster</name>
        <dbReference type="ChEBI" id="CHEBI:60519"/>
    </ligand>
</feature>
<comment type="cofactor">
    <cofactor evidence="7">
        <name>hybrid [4Fe-2O-2S] cluster</name>
        <dbReference type="ChEBI" id="CHEBI:60519"/>
    </cofactor>
    <text evidence="7">Binds 1 hybrid [4Fe-2O-2S] cluster.</text>
</comment>
<evidence type="ECO:0000256" key="1">
    <source>
        <dbReference type="ARBA" id="ARBA00022485"/>
    </source>
</evidence>
<dbReference type="GO" id="GO:0051539">
    <property type="term" value="F:4 iron, 4 sulfur cluster binding"/>
    <property type="evidence" value="ECO:0007669"/>
    <property type="project" value="UniProtKB-KW"/>
</dbReference>
<keyword evidence="4 7" id="KW-0560">Oxidoreductase</keyword>
<keyword evidence="5 7" id="KW-0408">Iron</keyword>
<evidence type="ECO:0000256" key="3">
    <source>
        <dbReference type="ARBA" id="ARBA00022723"/>
    </source>
</evidence>
<keyword evidence="6 7" id="KW-0411">Iron-sulfur</keyword>
<feature type="binding site" evidence="7">
    <location>
        <position position="6"/>
    </location>
    <ligand>
        <name>[4Fe-4S] cluster</name>
        <dbReference type="ChEBI" id="CHEBI:49883"/>
    </ligand>
</feature>
<evidence type="ECO:0000256" key="7">
    <source>
        <dbReference type="HAMAP-Rule" id="MF_00069"/>
    </source>
</evidence>
<keyword evidence="9" id="KW-1185">Reference proteome</keyword>
<dbReference type="EC" id="1.7.99.1" evidence="7"/>
<feature type="binding site" evidence="7">
    <location>
        <position position="14"/>
    </location>
    <ligand>
        <name>[4Fe-4S] cluster</name>
        <dbReference type="ChEBI" id="CHEBI:49883"/>
    </ligand>
</feature>
<keyword evidence="3 7" id="KW-0479">Metal-binding</keyword>
<evidence type="ECO:0000313" key="8">
    <source>
        <dbReference type="EMBL" id="AWB27250.1"/>
    </source>
</evidence>
<dbReference type="Gene3D" id="1.20.1270.20">
    <property type="match status" value="1"/>
</dbReference>
<feature type="modified residue" description="Cysteine persulfide" evidence="7">
    <location>
        <position position="285"/>
    </location>
</feature>
<comment type="similarity">
    <text evidence="7">Belongs to the HCP family.</text>
</comment>
<feature type="binding site" evidence="7">
    <location>
        <position position="20"/>
    </location>
    <ligand>
        <name>[4Fe-4S] cluster</name>
        <dbReference type="ChEBI" id="CHEBI:49883"/>
    </ligand>
</feature>
<comment type="catalytic activity">
    <reaction evidence="7">
        <text>A + NH4(+) + H2O = hydroxylamine + AH2 + H(+)</text>
        <dbReference type="Rhea" id="RHEA:22052"/>
        <dbReference type="ChEBI" id="CHEBI:13193"/>
        <dbReference type="ChEBI" id="CHEBI:15377"/>
        <dbReference type="ChEBI" id="CHEBI:15378"/>
        <dbReference type="ChEBI" id="CHEBI:15429"/>
        <dbReference type="ChEBI" id="CHEBI:17499"/>
        <dbReference type="ChEBI" id="CHEBI:28938"/>
        <dbReference type="EC" id="1.7.99.1"/>
    </reaction>
</comment>
<dbReference type="InterPro" id="IPR010048">
    <property type="entry name" value="Hydroxylam_reduct"/>
</dbReference>
<dbReference type="GO" id="GO:0004601">
    <property type="term" value="F:peroxidase activity"/>
    <property type="evidence" value="ECO:0007669"/>
    <property type="project" value="TreeGrafter"/>
</dbReference>
<dbReference type="NCBIfam" id="NF003658">
    <property type="entry name" value="PRK05290.1"/>
    <property type="match status" value="1"/>
</dbReference>
<organism evidence="8 9">
    <name type="scientific">Halococcoides cellulosivorans</name>
    <dbReference type="NCBI Taxonomy" id="1679096"/>
    <lineage>
        <taxon>Archaea</taxon>
        <taxon>Methanobacteriati</taxon>
        <taxon>Methanobacteriota</taxon>
        <taxon>Stenosarchaea group</taxon>
        <taxon>Halobacteria</taxon>
        <taxon>Halobacteriales</taxon>
        <taxon>Haloarculaceae</taxon>
        <taxon>Halococcoides</taxon>
    </lineage>
</organism>
<dbReference type="GO" id="GO:0042542">
    <property type="term" value="P:response to hydrogen peroxide"/>
    <property type="evidence" value="ECO:0007669"/>
    <property type="project" value="TreeGrafter"/>
</dbReference>
<comment type="function">
    <text evidence="7">Catalyzes the reduction of hydroxylamine to form NH(3) and H(2)O.</text>
</comment>
<dbReference type="GO" id="GO:0005737">
    <property type="term" value="C:cytoplasm"/>
    <property type="evidence" value="ECO:0007669"/>
    <property type="project" value="UniProtKB-SubCell"/>
</dbReference>
<dbReference type="AlphaFoldDB" id="A0A2R4X0C6"/>
<evidence type="ECO:0000313" key="9">
    <source>
        <dbReference type="Proteomes" id="UP000244727"/>
    </source>
</evidence>
<feature type="binding site" evidence="7">
    <location>
        <position position="340"/>
    </location>
    <ligand>
        <name>hybrid [4Fe-2O-2S] cluster</name>
        <dbReference type="ChEBI" id="CHEBI:60519"/>
    </ligand>
</feature>
<keyword evidence="2 7" id="KW-0963">Cytoplasm</keyword>
<comment type="cofactor">
    <cofactor evidence="7">
        <name>[4Fe-4S] cluster</name>
        <dbReference type="ChEBI" id="CHEBI:49883"/>
    </cofactor>
    <text evidence="7">Binds 1 [4Fe-4S] cluster.</text>
</comment>
<evidence type="ECO:0000256" key="5">
    <source>
        <dbReference type="ARBA" id="ARBA00023004"/>
    </source>
</evidence>
<feature type="binding site" evidence="7">
    <location>
        <position position="152"/>
    </location>
    <ligand>
        <name>hybrid [4Fe-2O-2S] cluster</name>
        <dbReference type="ChEBI" id="CHEBI:60519"/>
    </ligand>
</feature>
<dbReference type="PANTHER" id="PTHR30109">
    <property type="entry name" value="HYDROXYLAMINE REDUCTASE"/>
    <property type="match status" value="1"/>
</dbReference>
<gene>
    <name evidence="7 8" type="primary">hcp</name>
    <name evidence="8" type="ORF">HARCEL1_05805</name>
</gene>
<proteinExistence type="inferred from homology"/>
<feature type="binding site" evidence="7">
    <location>
        <position position="313"/>
    </location>
    <ligand>
        <name>hybrid [4Fe-2O-2S] cluster</name>
        <dbReference type="ChEBI" id="CHEBI:60519"/>
    </ligand>
</feature>
<dbReference type="KEGG" id="harc:HARCEL1_05805"/>
<dbReference type="GeneID" id="36512002"/>
<feature type="binding site" evidence="7">
    <location>
        <position position="374"/>
    </location>
    <ligand>
        <name>hybrid [4Fe-2O-2S] cluster</name>
        <dbReference type="ChEBI" id="CHEBI:60519"/>
    </ligand>
</feature>
<dbReference type="InterPro" id="IPR004137">
    <property type="entry name" value="HCP/CODH"/>
</dbReference>
<protein>
    <recommendedName>
        <fullName evidence="7">Hydroxylamine reductase</fullName>
        <ecNumber evidence="7">1.7.99.1</ecNumber>
    </recommendedName>
    <alternativeName>
        <fullName evidence="7">Hybrid-cluster protein</fullName>
        <shortName evidence="7">HCP</shortName>
    </alternativeName>
    <alternativeName>
        <fullName evidence="7">Prismane protein</fullName>
    </alternativeName>
</protein>
<dbReference type="InterPro" id="IPR011254">
    <property type="entry name" value="Prismane-like_sf"/>
</dbReference>
<dbReference type="PANTHER" id="PTHR30109:SF0">
    <property type="entry name" value="HYDROXYLAMINE REDUCTASE"/>
    <property type="match status" value="1"/>
</dbReference>
<dbReference type="InterPro" id="IPR016100">
    <property type="entry name" value="Prismane_a-bundle"/>
</dbReference>